<proteinExistence type="predicted"/>
<reference evidence="1" key="1">
    <citation type="journal article" date="2014" name="Front. Microbiol.">
        <title>High frequency of phylogenetically diverse reductive dehalogenase-homologous genes in deep subseafloor sedimentary metagenomes.</title>
        <authorList>
            <person name="Kawai M."/>
            <person name="Futagami T."/>
            <person name="Toyoda A."/>
            <person name="Takaki Y."/>
            <person name="Nishi S."/>
            <person name="Hori S."/>
            <person name="Arai W."/>
            <person name="Tsubouchi T."/>
            <person name="Morono Y."/>
            <person name="Uchiyama I."/>
            <person name="Ito T."/>
            <person name="Fujiyama A."/>
            <person name="Inagaki F."/>
            <person name="Takami H."/>
        </authorList>
    </citation>
    <scope>NUCLEOTIDE SEQUENCE</scope>
    <source>
        <strain evidence="1">Expedition CK06-06</strain>
    </source>
</reference>
<evidence type="ECO:0000313" key="1">
    <source>
        <dbReference type="EMBL" id="GAG79744.1"/>
    </source>
</evidence>
<feature type="non-terminal residue" evidence="1">
    <location>
        <position position="1"/>
    </location>
</feature>
<sequence length="47" mass="5306">VKTVPDQETLDYWMDFAYQEGQAEKVLLDEEVVALYVEATAIKDAGL</sequence>
<organism evidence="1">
    <name type="scientific">marine sediment metagenome</name>
    <dbReference type="NCBI Taxonomy" id="412755"/>
    <lineage>
        <taxon>unclassified sequences</taxon>
        <taxon>metagenomes</taxon>
        <taxon>ecological metagenomes</taxon>
    </lineage>
</organism>
<name>X1ACS8_9ZZZZ</name>
<accession>X1ACS8</accession>
<dbReference type="AlphaFoldDB" id="X1ACS8"/>
<dbReference type="EMBL" id="BART01015046">
    <property type="protein sequence ID" value="GAG79744.1"/>
    <property type="molecule type" value="Genomic_DNA"/>
</dbReference>
<protein>
    <submittedName>
        <fullName evidence="1">Uncharacterized protein</fullName>
    </submittedName>
</protein>
<comment type="caution">
    <text evidence="1">The sequence shown here is derived from an EMBL/GenBank/DDBJ whole genome shotgun (WGS) entry which is preliminary data.</text>
</comment>
<feature type="non-terminal residue" evidence="1">
    <location>
        <position position="47"/>
    </location>
</feature>
<gene>
    <name evidence="1" type="ORF">S01H4_29422</name>
</gene>